<sequence>MSAIANELLEKEIIRLREENRKINDQLNFVCKNREVIQKSYAALEKKYNEFVANATEINMGLLHVHTNDKGNPGVFVTYDALNSVNGTEIERQAAVLVEYNKESGRIQVFTYDRYSDDPINSYEIDTNLRETAAECRRRIAECEAVLNEAYKEEYPEEFLTVMEEAELKDDIKQCEEYCKRFTKLTGEEA</sequence>
<dbReference type="Proteomes" id="UP000006919">
    <property type="component" value="Plasmid pRUMAL01"/>
</dbReference>
<name>E6UJV9_RUMA7</name>
<organism evidence="1 2">
    <name type="scientific">Ruminococcus albus (strain ATCC 27210 / DSM 20455 / JCM 14654 / NCDO 2250 / 7)</name>
    <dbReference type="NCBI Taxonomy" id="697329"/>
    <lineage>
        <taxon>Bacteria</taxon>
        <taxon>Bacillati</taxon>
        <taxon>Bacillota</taxon>
        <taxon>Clostridia</taxon>
        <taxon>Eubacteriales</taxon>
        <taxon>Oscillospiraceae</taxon>
        <taxon>Ruminococcus</taxon>
    </lineage>
</organism>
<proteinExistence type="predicted"/>
<reference evidence="2" key="1">
    <citation type="journal article" date="2011" name="J. Bacteriol.">
        <title>Complete genome of the cellulolytic ruminal bacterium Ruminococcus albus 7.</title>
        <authorList>
            <person name="Suen G."/>
            <person name="Stevenson D.M."/>
            <person name="Bruce D.C."/>
            <person name="Chertkov O."/>
            <person name="Copeland A."/>
            <person name="Cheng J.F."/>
            <person name="Detter C."/>
            <person name="Detter J.C."/>
            <person name="Goodwin L.A."/>
            <person name="Han C.S."/>
            <person name="Hauser L.J."/>
            <person name="Ivanova N.N."/>
            <person name="Kyrpides N.C."/>
            <person name="Land M.L."/>
            <person name="Lapidus A."/>
            <person name="Lucas S."/>
            <person name="Ovchinnikova G."/>
            <person name="Pitluck S."/>
            <person name="Tapia R."/>
            <person name="Woyke T."/>
            <person name="Boyum J."/>
            <person name="Mead D."/>
            <person name="Weimer P.J."/>
        </authorList>
    </citation>
    <scope>NUCLEOTIDE SEQUENCE [LARGE SCALE GENOMIC DNA]</scope>
    <source>
        <strain evidence="2">ATCC 27210 / DSM 20455 / JCM 14654 / NCDO 2250 / 7</strain>
        <plasmid evidence="2">pRUMAL01</plasmid>
    </source>
</reference>
<dbReference type="KEGG" id="ral:Rumal_3510"/>
<accession>E6UJV9</accession>
<dbReference type="HOGENOM" id="CLU_1427051_0_0_9"/>
<dbReference type="EMBL" id="CP002404">
    <property type="protein sequence ID" value="ADU23955.1"/>
    <property type="molecule type" value="Genomic_DNA"/>
</dbReference>
<dbReference type="AlphaFoldDB" id="E6UJV9"/>
<geneLocation type="plasmid" evidence="1 2">
    <name>pRUMAL01</name>
</geneLocation>
<protein>
    <submittedName>
        <fullName evidence="1">Uncharacterized protein</fullName>
    </submittedName>
</protein>
<evidence type="ECO:0000313" key="1">
    <source>
        <dbReference type="EMBL" id="ADU23955.1"/>
    </source>
</evidence>
<evidence type="ECO:0000313" key="2">
    <source>
        <dbReference type="Proteomes" id="UP000006919"/>
    </source>
</evidence>
<keyword evidence="1" id="KW-0614">Plasmid</keyword>
<gene>
    <name evidence="1" type="ordered locus">Rumal_3510</name>
</gene>
<dbReference type="RefSeq" id="WP_013483504.1">
    <property type="nucleotide sequence ID" value="NC_014824.1"/>
</dbReference>